<dbReference type="Proteomes" id="UP000595437">
    <property type="component" value="Chromosome 2"/>
</dbReference>
<sequence>MKLSKGTLNNPCRRTFADGGACWIMLNRRRLSNATSGFSSSKAIRNAASAVMGSRNPVFYDSINLSTRA</sequence>
<name>A0A7T8QW94_CALRO</name>
<organism evidence="1 2">
    <name type="scientific">Caligus rogercresseyi</name>
    <name type="common">Sea louse</name>
    <dbReference type="NCBI Taxonomy" id="217165"/>
    <lineage>
        <taxon>Eukaryota</taxon>
        <taxon>Metazoa</taxon>
        <taxon>Ecdysozoa</taxon>
        <taxon>Arthropoda</taxon>
        <taxon>Crustacea</taxon>
        <taxon>Multicrustacea</taxon>
        <taxon>Hexanauplia</taxon>
        <taxon>Copepoda</taxon>
        <taxon>Siphonostomatoida</taxon>
        <taxon>Caligidae</taxon>
        <taxon>Caligus</taxon>
    </lineage>
</organism>
<dbReference type="EMBL" id="CP045891">
    <property type="protein sequence ID" value="QQP57367.1"/>
    <property type="molecule type" value="Genomic_DNA"/>
</dbReference>
<evidence type="ECO:0000313" key="2">
    <source>
        <dbReference type="Proteomes" id="UP000595437"/>
    </source>
</evidence>
<dbReference type="AlphaFoldDB" id="A0A7T8QW94"/>
<evidence type="ECO:0000313" key="1">
    <source>
        <dbReference type="EMBL" id="QQP57367.1"/>
    </source>
</evidence>
<reference evidence="2" key="1">
    <citation type="submission" date="2021-01" db="EMBL/GenBank/DDBJ databases">
        <title>Caligus Genome Assembly.</title>
        <authorList>
            <person name="Gallardo-Escarate C."/>
        </authorList>
    </citation>
    <scope>NUCLEOTIDE SEQUENCE [LARGE SCALE GENOMIC DNA]</scope>
</reference>
<protein>
    <submittedName>
        <fullName evidence="1">Uncharacterized protein</fullName>
    </submittedName>
</protein>
<proteinExistence type="predicted"/>
<keyword evidence="2" id="KW-1185">Reference proteome</keyword>
<accession>A0A7T8QW94</accession>
<gene>
    <name evidence="1" type="ORF">FKW44_002330</name>
</gene>